<dbReference type="GO" id="GO:0005737">
    <property type="term" value="C:cytoplasm"/>
    <property type="evidence" value="ECO:0007669"/>
    <property type="project" value="TreeGrafter"/>
</dbReference>
<feature type="domain" description="Methylmalonyl-CoA mutase alpha/beta chain catalytic" evidence="6">
    <location>
        <begin position="153"/>
        <end position="453"/>
    </location>
</feature>
<dbReference type="SUPFAM" id="SSF51703">
    <property type="entry name" value="Cobalamin (vitamin B12)-dependent enzymes"/>
    <property type="match status" value="1"/>
</dbReference>
<dbReference type="Proteomes" id="UP000273811">
    <property type="component" value="Unassembled WGS sequence"/>
</dbReference>
<dbReference type="OrthoDB" id="9762378at2"/>
<comment type="similarity">
    <text evidence="2">Belongs to the methylmalonyl-CoA mutase family.</text>
</comment>
<evidence type="ECO:0000256" key="2">
    <source>
        <dbReference type="ARBA" id="ARBA00008465"/>
    </source>
</evidence>
<protein>
    <recommendedName>
        <fullName evidence="6">Methylmalonyl-CoA mutase alpha/beta chain catalytic domain-containing protein</fullName>
    </recommendedName>
</protein>
<organism evidence="7 8">
    <name type="scientific">Siminovitchia fortis</name>
    <dbReference type="NCBI Taxonomy" id="254758"/>
    <lineage>
        <taxon>Bacteria</taxon>
        <taxon>Bacillati</taxon>
        <taxon>Bacillota</taxon>
        <taxon>Bacilli</taxon>
        <taxon>Bacillales</taxon>
        <taxon>Bacillaceae</taxon>
        <taxon>Siminovitchia</taxon>
    </lineage>
</organism>
<gene>
    <name evidence="7" type="ORF">D4N35_000545</name>
</gene>
<sequence>MFTDQAKKTAFKKASISDWEKAAQSSLKNASLKGLYTDTYEGIQLSPLYTQHQIDYGRLDQYPGEGSFLRGFYDPEEKRCWRIAQTLKENDWDKLKLQLESSLQRGQETIAFDPLQLKKPDDVCFKELNDIIALDRIPLLIFSGSRFGLIAKKLLASNINVAGAVAADIVSMDLSEGFIPDTDSGQMKDWVSQIKQLDRQLPQLRTIMIDTKPYKEAGAQVIQELGVSLALAVFYIEQMKKAGWTPAKTASKLIFRFAIGSDFFMELSKLRAFRVLWKTIADAYGIPAGEQPVPISAETANLTKSVLDPYVNILRAGNEAFAGILGGADYLHVGPFDELSGRSTDFSMRIARNTQLLLKEESFLGQVVDPAGGSYFIETLTSSLVHQGWRFFQEIDKKGGMIEVLLTGWLQGNIKRTSAGRLIDMETRKCRAVGVNVYAMAGEQVRFPAEDSSSCAARKGRMKAEPLPGVRLAEKFESLRQRSHKLALKGEAPSVGLICLGELKSYKPHADFVSGVLATAGIQAVWSEGFRDLTGIKRYIGESPEKDFCLCGPPSLYPEFAAEIGRWVKENLPNVRLDIAGSFTEEELASLQMDGTFYSGQNIFEKLNGMFNRWEADING</sequence>
<dbReference type="GO" id="GO:0046872">
    <property type="term" value="F:metal ion binding"/>
    <property type="evidence" value="ECO:0007669"/>
    <property type="project" value="InterPro"/>
</dbReference>
<dbReference type="SUPFAM" id="SSF52242">
    <property type="entry name" value="Cobalamin (vitamin B12)-binding domain"/>
    <property type="match status" value="1"/>
</dbReference>
<evidence type="ECO:0000259" key="6">
    <source>
        <dbReference type="Pfam" id="PF01642"/>
    </source>
</evidence>
<dbReference type="GO" id="GO:0019678">
    <property type="term" value="P:propionate metabolic process, methylmalonyl pathway"/>
    <property type="evidence" value="ECO:0007669"/>
    <property type="project" value="TreeGrafter"/>
</dbReference>
<dbReference type="Pfam" id="PF01642">
    <property type="entry name" value="MM_CoA_mutase"/>
    <property type="match status" value="2"/>
</dbReference>
<keyword evidence="3" id="KW-0846">Cobalamin</keyword>
<evidence type="ECO:0000256" key="4">
    <source>
        <dbReference type="ARBA" id="ARBA00023235"/>
    </source>
</evidence>
<name>A0A443J3N1_9BACI</name>
<feature type="domain" description="Methylmalonyl-CoA mutase alpha/beta chain catalytic" evidence="6">
    <location>
        <begin position="39"/>
        <end position="111"/>
    </location>
</feature>
<keyword evidence="5" id="KW-0170">Cobalt</keyword>
<dbReference type="InterPro" id="IPR036724">
    <property type="entry name" value="Cobalamin-bd_sf"/>
</dbReference>
<dbReference type="AlphaFoldDB" id="A0A443J3N1"/>
<dbReference type="GeneID" id="56389858"/>
<evidence type="ECO:0000313" key="8">
    <source>
        <dbReference type="Proteomes" id="UP000273811"/>
    </source>
</evidence>
<evidence type="ECO:0000256" key="1">
    <source>
        <dbReference type="ARBA" id="ARBA00001922"/>
    </source>
</evidence>
<evidence type="ECO:0000256" key="3">
    <source>
        <dbReference type="ARBA" id="ARBA00022628"/>
    </source>
</evidence>
<keyword evidence="4" id="KW-0413">Isomerase</keyword>
<dbReference type="GO" id="GO:0004494">
    <property type="term" value="F:methylmalonyl-CoA mutase activity"/>
    <property type="evidence" value="ECO:0007669"/>
    <property type="project" value="UniProtKB-EC"/>
</dbReference>
<keyword evidence="8" id="KW-1185">Reference proteome</keyword>
<comment type="caution">
    <text evidence="7">The sequence shown here is derived from an EMBL/GenBank/DDBJ whole genome shotgun (WGS) entry which is preliminary data.</text>
</comment>
<proteinExistence type="inferred from homology"/>
<dbReference type="Gene3D" id="3.20.20.240">
    <property type="entry name" value="Methylmalonyl-CoA mutase"/>
    <property type="match status" value="1"/>
</dbReference>
<dbReference type="InterPro" id="IPR016176">
    <property type="entry name" value="Cbl-dep_enz_cat"/>
</dbReference>
<dbReference type="Gene3D" id="3.40.50.280">
    <property type="entry name" value="Cobalamin-binding domain"/>
    <property type="match status" value="1"/>
</dbReference>
<dbReference type="InterPro" id="IPR006099">
    <property type="entry name" value="MeMalonylCoA_mutase_a/b_cat"/>
</dbReference>
<dbReference type="EMBL" id="QYTU02000001">
    <property type="protein sequence ID" value="RWR15067.1"/>
    <property type="molecule type" value="Genomic_DNA"/>
</dbReference>
<comment type="cofactor">
    <cofactor evidence="1">
        <name>adenosylcob(III)alamin</name>
        <dbReference type="ChEBI" id="CHEBI:18408"/>
    </cofactor>
</comment>
<dbReference type="GO" id="GO:0031419">
    <property type="term" value="F:cobalamin binding"/>
    <property type="evidence" value="ECO:0007669"/>
    <property type="project" value="UniProtKB-KW"/>
</dbReference>
<evidence type="ECO:0000313" key="7">
    <source>
        <dbReference type="EMBL" id="RWR15067.1"/>
    </source>
</evidence>
<reference evidence="7" key="1">
    <citation type="submission" date="2018-12" db="EMBL/GenBank/DDBJ databases">
        <authorList>
            <person name="Sun L."/>
            <person name="Chen Z."/>
        </authorList>
    </citation>
    <scope>NUCLEOTIDE SEQUENCE [LARGE SCALE GENOMIC DNA]</scope>
    <source>
        <strain evidence="7">DSM 16012</strain>
    </source>
</reference>
<evidence type="ECO:0000256" key="5">
    <source>
        <dbReference type="ARBA" id="ARBA00023285"/>
    </source>
</evidence>
<dbReference type="RefSeq" id="WP_120068327.1">
    <property type="nucleotide sequence ID" value="NZ_CP126113.1"/>
</dbReference>
<dbReference type="PANTHER" id="PTHR48101">
    <property type="entry name" value="METHYLMALONYL-COA MUTASE, MITOCHONDRIAL-RELATED"/>
    <property type="match status" value="1"/>
</dbReference>
<accession>A0A443J3N1</accession>